<sequence>MEALTIKKIIEDYREYLTDREINDLERIQLSVPYNISADSLKLALFGEEWDFMTYEKSNPWSQEYTNRVNRKRKAFGIKPIDGQGSVSDMSSELFCEEVIKQSKIVK</sequence>
<dbReference type="Proteomes" id="UP001231197">
    <property type="component" value="Unassembled WGS sequence"/>
</dbReference>
<dbReference type="RefSeq" id="WP_290205271.1">
    <property type="nucleotide sequence ID" value="NZ_JASDDK010000001.1"/>
</dbReference>
<name>A0ABT7ZRF5_9FLAO</name>
<comment type="caution">
    <text evidence="1">The sequence shown here is derived from an EMBL/GenBank/DDBJ whole genome shotgun (WGS) entry which is preliminary data.</text>
</comment>
<evidence type="ECO:0000313" key="2">
    <source>
        <dbReference type="Proteomes" id="UP001231197"/>
    </source>
</evidence>
<keyword evidence="2" id="KW-1185">Reference proteome</keyword>
<gene>
    <name evidence="1" type="ORF">QMA06_02490</name>
</gene>
<evidence type="ECO:0000313" key="1">
    <source>
        <dbReference type="EMBL" id="MDN3491572.1"/>
    </source>
</evidence>
<reference evidence="1 2" key="1">
    <citation type="journal article" date="2023" name="Int. J. Syst. Evol. Microbiol.">
        <title>Winogradskyella bathintestinalis sp. nov., isolated from the intestine of the deep-sea loosejaw dragonfish, Malacosteus niger.</title>
        <authorList>
            <person name="Uniacke-Lowe S."/>
            <person name="Johnson C.N."/>
            <person name="Stanton C."/>
            <person name="Hill C."/>
            <person name="Ross P."/>
        </authorList>
    </citation>
    <scope>NUCLEOTIDE SEQUENCE [LARGE SCALE GENOMIC DNA]</scope>
    <source>
        <strain evidence="1 2">APC 3343</strain>
    </source>
</reference>
<protein>
    <submittedName>
        <fullName evidence="1">Uncharacterized protein</fullName>
    </submittedName>
</protein>
<organism evidence="1 2">
    <name type="scientific">Winogradskyella bathintestinalis</name>
    <dbReference type="NCBI Taxonomy" id="3035208"/>
    <lineage>
        <taxon>Bacteria</taxon>
        <taxon>Pseudomonadati</taxon>
        <taxon>Bacteroidota</taxon>
        <taxon>Flavobacteriia</taxon>
        <taxon>Flavobacteriales</taxon>
        <taxon>Flavobacteriaceae</taxon>
        <taxon>Winogradskyella</taxon>
    </lineage>
</organism>
<dbReference type="EMBL" id="JASDDK010000001">
    <property type="protein sequence ID" value="MDN3491572.1"/>
    <property type="molecule type" value="Genomic_DNA"/>
</dbReference>
<accession>A0ABT7ZRF5</accession>
<proteinExistence type="predicted"/>